<name>A0A5K7ZY79_9BACT</name>
<proteinExistence type="predicted"/>
<organism evidence="1 2">
    <name type="scientific">Desulfosarcina ovata subsp. sediminis</name>
    <dbReference type="NCBI Taxonomy" id="885957"/>
    <lineage>
        <taxon>Bacteria</taxon>
        <taxon>Pseudomonadati</taxon>
        <taxon>Thermodesulfobacteriota</taxon>
        <taxon>Desulfobacteria</taxon>
        <taxon>Desulfobacterales</taxon>
        <taxon>Desulfosarcinaceae</taxon>
        <taxon>Desulfosarcina</taxon>
    </lineage>
</organism>
<evidence type="ECO:0000313" key="2">
    <source>
        <dbReference type="Proteomes" id="UP000425960"/>
    </source>
</evidence>
<gene>
    <name evidence="1" type="ORF">DSCO28_57740</name>
</gene>
<reference evidence="1 2" key="1">
    <citation type="submission" date="2019-11" db="EMBL/GenBank/DDBJ databases">
        <title>Comparative genomics of hydrocarbon-degrading Desulfosarcina strains.</title>
        <authorList>
            <person name="Watanabe M."/>
            <person name="Kojima H."/>
            <person name="Fukui M."/>
        </authorList>
    </citation>
    <scope>NUCLEOTIDE SEQUENCE [LARGE SCALE GENOMIC DNA]</scope>
    <source>
        <strain evidence="1 2">28bB2T</strain>
    </source>
</reference>
<dbReference type="AlphaFoldDB" id="A0A5K7ZY79"/>
<dbReference type="RefSeq" id="WP_155324885.1">
    <property type="nucleotide sequence ID" value="NZ_AP021876.1"/>
</dbReference>
<sequence length="51" mass="5826">MYSKRFDWNAAPHPLGTALAERMSRGEAILDLTDANPTRGRVGDILLDYWY</sequence>
<evidence type="ECO:0000313" key="1">
    <source>
        <dbReference type="EMBL" id="BBO85208.1"/>
    </source>
</evidence>
<protein>
    <submittedName>
        <fullName evidence="1">Uncharacterized protein</fullName>
    </submittedName>
</protein>
<dbReference type="KEGG" id="dov:DSCO28_57740"/>
<dbReference type="Proteomes" id="UP000425960">
    <property type="component" value="Chromosome"/>
</dbReference>
<accession>A0A5K7ZY79</accession>
<dbReference type="EMBL" id="AP021876">
    <property type="protein sequence ID" value="BBO85208.1"/>
    <property type="molecule type" value="Genomic_DNA"/>
</dbReference>